<evidence type="ECO:0000256" key="1">
    <source>
        <dbReference type="ARBA" id="ARBA00022603"/>
    </source>
</evidence>
<name>A0A812RR88_9DINO</name>
<evidence type="ECO:0000256" key="5">
    <source>
        <dbReference type="ARBA" id="ARBA00022771"/>
    </source>
</evidence>
<dbReference type="Pfam" id="PF01753">
    <property type="entry name" value="zf-MYND"/>
    <property type="match status" value="1"/>
</dbReference>
<evidence type="ECO:0008006" key="12">
    <source>
        <dbReference type="Google" id="ProtNLM"/>
    </source>
</evidence>
<dbReference type="GO" id="GO:0032259">
    <property type="term" value="P:methylation"/>
    <property type="evidence" value="ECO:0007669"/>
    <property type="project" value="UniProtKB-KW"/>
</dbReference>
<dbReference type="CDD" id="cd20071">
    <property type="entry name" value="SET_SMYD"/>
    <property type="match status" value="1"/>
</dbReference>
<keyword evidence="4" id="KW-0479">Metal-binding</keyword>
<dbReference type="Gene3D" id="2.170.270.10">
    <property type="entry name" value="SET domain"/>
    <property type="match status" value="1"/>
</dbReference>
<sequence>MPIGLVDIELAGLRLADLSKHEGRCLAAVGHFNAGSVLLVEKPIVRPSVVELASAMAQRPGDFALLRGAENLAAAEVDATITEQPFLLEAETNSFIFQGQVVGFHAFSMLNHACASSREENVCFSILSTGDRPVNDDLEVKLIAIRDIQAGEPLRLSYHELFAEPRAREERIRAHCGGRCGCSRCQLEAENPMLAEIGLQLSLERWHPRCQTCNGSASPHTLHSGDAVQILRHRELAGAIGIVQEVKNQSVVIKTVFRGQEHQSKHELDSVRSLSIVKELHRCSGCKLVHFCSRACQRQGWQAHRRFCAGAGGLAKGQIPVDSWITERQALQEIRGRLENPRARQTASAEELLTAFRRFQHFIDKWTQTGRLPHLVPGHYAVQEALLIAIPIGSLLLWKSATMASDVRKEVYERLVKMVSLHCQHVQMLVPRFHIAHWTALHYVLGILLAREFVEVPHTPLAASLVTLFESCLDVAEAFDAEAAESYKSLGQHQQGRSTTEGSRVFQSIASDPAKLATFYNIDPELPLEQKMAQMAQLLHSAGDNKESAGLPVQASPTPMQTLQHQRIQRPLEAHALPKSAEHTQRTCLDALD</sequence>
<evidence type="ECO:0000256" key="7">
    <source>
        <dbReference type="PROSITE-ProRule" id="PRU00134"/>
    </source>
</evidence>
<dbReference type="GO" id="GO:0008270">
    <property type="term" value="F:zinc ion binding"/>
    <property type="evidence" value="ECO:0007669"/>
    <property type="project" value="UniProtKB-KW"/>
</dbReference>
<evidence type="ECO:0000313" key="11">
    <source>
        <dbReference type="Proteomes" id="UP000604046"/>
    </source>
</evidence>
<dbReference type="Gene3D" id="6.10.140.2220">
    <property type="match status" value="1"/>
</dbReference>
<dbReference type="SUPFAM" id="SSF144232">
    <property type="entry name" value="HIT/MYND zinc finger-like"/>
    <property type="match status" value="1"/>
</dbReference>
<dbReference type="PROSITE" id="PS50280">
    <property type="entry name" value="SET"/>
    <property type="match status" value="1"/>
</dbReference>
<evidence type="ECO:0000259" key="9">
    <source>
        <dbReference type="PROSITE" id="PS50865"/>
    </source>
</evidence>
<gene>
    <name evidence="10" type="ORF">SNAT2548_LOCUS24494</name>
</gene>
<keyword evidence="11" id="KW-1185">Reference proteome</keyword>
<keyword evidence="1" id="KW-0489">Methyltransferase</keyword>
<dbReference type="PANTHER" id="PTHR46402">
    <property type="entry name" value="SET AND MYND DOMAIN-CONTAINING PROTEIN 5"/>
    <property type="match status" value="1"/>
</dbReference>
<dbReference type="InterPro" id="IPR002893">
    <property type="entry name" value="Znf_MYND"/>
</dbReference>
<keyword evidence="6" id="KW-0862">Zinc</keyword>
<evidence type="ECO:0000256" key="3">
    <source>
        <dbReference type="ARBA" id="ARBA00022691"/>
    </source>
</evidence>
<proteinExistence type="predicted"/>
<dbReference type="SUPFAM" id="SSF82199">
    <property type="entry name" value="SET domain"/>
    <property type="match status" value="1"/>
</dbReference>
<dbReference type="GO" id="GO:0042799">
    <property type="term" value="F:histone H4K20 methyltransferase activity"/>
    <property type="evidence" value="ECO:0007669"/>
    <property type="project" value="TreeGrafter"/>
</dbReference>
<keyword evidence="3" id="KW-0949">S-adenosyl-L-methionine</keyword>
<dbReference type="InterPro" id="IPR046341">
    <property type="entry name" value="SET_dom_sf"/>
</dbReference>
<keyword evidence="2" id="KW-0808">Transferase</keyword>
<dbReference type="Pfam" id="PF00856">
    <property type="entry name" value="SET"/>
    <property type="match status" value="1"/>
</dbReference>
<dbReference type="PROSITE" id="PS50865">
    <property type="entry name" value="ZF_MYND_2"/>
    <property type="match status" value="1"/>
</dbReference>
<dbReference type="OrthoDB" id="442656at2759"/>
<protein>
    <recommendedName>
        <fullName evidence="12">Histone-lysine N-methyltransferase SMYD3</fullName>
    </recommendedName>
</protein>
<comment type="caution">
    <text evidence="10">The sequence shown here is derived from an EMBL/GenBank/DDBJ whole genome shotgun (WGS) entry which is preliminary data.</text>
</comment>
<dbReference type="InterPro" id="IPR001214">
    <property type="entry name" value="SET_dom"/>
</dbReference>
<evidence type="ECO:0000313" key="10">
    <source>
        <dbReference type="EMBL" id="CAE7448526.1"/>
    </source>
</evidence>
<feature type="domain" description="MYND-type" evidence="9">
    <location>
        <begin position="210"/>
        <end position="308"/>
    </location>
</feature>
<dbReference type="AlphaFoldDB" id="A0A812RR88"/>
<accession>A0A812RR88</accession>
<dbReference type="PANTHER" id="PTHR46402:SF2">
    <property type="entry name" value="HISTONE-LYSINE N-TRIMETHYLTRANSFERASE SMYD5"/>
    <property type="match status" value="1"/>
</dbReference>
<organism evidence="10 11">
    <name type="scientific">Symbiodinium natans</name>
    <dbReference type="NCBI Taxonomy" id="878477"/>
    <lineage>
        <taxon>Eukaryota</taxon>
        <taxon>Sar</taxon>
        <taxon>Alveolata</taxon>
        <taxon>Dinophyceae</taxon>
        <taxon>Suessiales</taxon>
        <taxon>Symbiodiniaceae</taxon>
        <taxon>Symbiodinium</taxon>
    </lineage>
</organism>
<evidence type="ECO:0000256" key="6">
    <source>
        <dbReference type="ARBA" id="ARBA00022833"/>
    </source>
</evidence>
<evidence type="ECO:0000256" key="4">
    <source>
        <dbReference type="ARBA" id="ARBA00022723"/>
    </source>
</evidence>
<dbReference type="GO" id="GO:0045814">
    <property type="term" value="P:negative regulation of gene expression, epigenetic"/>
    <property type="evidence" value="ECO:0007669"/>
    <property type="project" value="TreeGrafter"/>
</dbReference>
<evidence type="ECO:0000259" key="8">
    <source>
        <dbReference type="PROSITE" id="PS50280"/>
    </source>
</evidence>
<dbReference type="EMBL" id="CAJNDS010002359">
    <property type="protein sequence ID" value="CAE7448526.1"/>
    <property type="molecule type" value="Genomic_DNA"/>
</dbReference>
<keyword evidence="5 7" id="KW-0863">Zinc-finger</keyword>
<reference evidence="10" key="1">
    <citation type="submission" date="2021-02" db="EMBL/GenBank/DDBJ databases">
        <authorList>
            <person name="Dougan E. K."/>
            <person name="Rhodes N."/>
            <person name="Thang M."/>
            <person name="Chan C."/>
        </authorList>
    </citation>
    <scope>NUCLEOTIDE SEQUENCE</scope>
</reference>
<dbReference type="Proteomes" id="UP000604046">
    <property type="component" value="Unassembled WGS sequence"/>
</dbReference>
<evidence type="ECO:0000256" key="2">
    <source>
        <dbReference type="ARBA" id="ARBA00022679"/>
    </source>
</evidence>
<feature type="domain" description="SET" evidence="8">
    <location>
        <begin position="11"/>
        <end position="159"/>
    </location>
</feature>